<accession>R0JQU3</accession>
<keyword evidence="1" id="KW-1133">Transmembrane helix</keyword>
<keyword evidence="1" id="KW-0812">Transmembrane</keyword>
<evidence type="ECO:0000313" key="2">
    <source>
        <dbReference type="EMBL" id="EOA99521.1"/>
    </source>
</evidence>
<evidence type="ECO:0000313" key="3">
    <source>
        <dbReference type="Proteomes" id="UP000296049"/>
    </source>
</evidence>
<gene>
    <name evidence="2" type="ORF">Anapl_04808</name>
</gene>
<proteinExistence type="predicted"/>
<reference evidence="3" key="1">
    <citation type="journal article" date="2013" name="Nat. Genet.">
        <title>The duck genome and transcriptome provide insight into an avian influenza virus reservoir species.</title>
        <authorList>
            <person name="Huang Y."/>
            <person name="Li Y."/>
            <person name="Burt D.W."/>
            <person name="Chen H."/>
            <person name="Zhang Y."/>
            <person name="Qian W."/>
            <person name="Kim H."/>
            <person name="Gan S."/>
            <person name="Zhao Y."/>
            <person name="Li J."/>
            <person name="Yi K."/>
            <person name="Feng H."/>
            <person name="Zhu P."/>
            <person name="Li B."/>
            <person name="Liu Q."/>
            <person name="Fairley S."/>
            <person name="Magor K.E."/>
            <person name="Du Z."/>
            <person name="Hu X."/>
            <person name="Goodman L."/>
            <person name="Tafer H."/>
            <person name="Vignal A."/>
            <person name="Lee T."/>
            <person name="Kim K.W."/>
            <person name="Sheng Z."/>
            <person name="An Y."/>
            <person name="Searle S."/>
            <person name="Herrero J."/>
            <person name="Groenen M.A."/>
            <person name="Crooijmans R.P."/>
            <person name="Faraut T."/>
            <person name="Cai Q."/>
            <person name="Webster R.G."/>
            <person name="Aldridge J.R."/>
            <person name="Warren W.C."/>
            <person name="Bartschat S."/>
            <person name="Kehr S."/>
            <person name="Marz M."/>
            <person name="Stadler P.F."/>
            <person name="Smith J."/>
            <person name="Kraus R.H."/>
            <person name="Zhao Y."/>
            <person name="Ren L."/>
            <person name="Fei J."/>
            <person name="Morisson M."/>
            <person name="Kaiser P."/>
            <person name="Griffin D.K."/>
            <person name="Rao M."/>
            <person name="Pitel F."/>
            <person name="Wang J."/>
            <person name="Li N."/>
        </authorList>
    </citation>
    <scope>NUCLEOTIDE SEQUENCE [LARGE SCALE GENOMIC DNA]</scope>
</reference>
<name>R0JQU3_ANAPL</name>
<sequence length="144" mass="16680">MGKDDRFAEIIKLHFTAASEHCSNRPQNRELFQAARQAAKTSKISSSKAQVPQRLEVPEQHHCEHLNSRHSYRDQLDWQGCDKGFFWYLVAVLLCVLTWSCWARSNAEPGKFCSTTSQQVDFTSYCLRSFTSINKTCTRWKTLD</sequence>
<dbReference type="Proteomes" id="UP000296049">
    <property type="component" value="Unassembled WGS sequence"/>
</dbReference>
<protein>
    <submittedName>
        <fullName evidence="2">Uncharacterized protein</fullName>
    </submittedName>
</protein>
<feature type="transmembrane region" description="Helical" evidence="1">
    <location>
        <begin position="85"/>
        <end position="102"/>
    </location>
</feature>
<organism evidence="2 3">
    <name type="scientific">Anas platyrhynchos</name>
    <name type="common">Mallard</name>
    <name type="synonym">Anas boschas</name>
    <dbReference type="NCBI Taxonomy" id="8839"/>
    <lineage>
        <taxon>Eukaryota</taxon>
        <taxon>Metazoa</taxon>
        <taxon>Chordata</taxon>
        <taxon>Craniata</taxon>
        <taxon>Vertebrata</taxon>
        <taxon>Euteleostomi</taxon>
        <taxon>Archelosauria</taxon>
        <taxon>Archosauria</taxon>
        <taxon>Dinosauria</taxon>
        <taxon>Saurischia</taxon>
        <taxon>Theropoda</taxon>
        <taxon>Coelurosauria</taxon>
        <taxon>Aves</taxon>
        <taxon>Neognathae</taxon>
        <taxon>Galloanserae</taxon>
        <taxon>Anseriformes</taxon>
        <taxon>Anatidae</taxon>
        <taxon>Anatinae</taxon>
        <taxon>Anas</taxon>
    </lineage>
</organism>
<evidence type="ECO:0000256" key="1">
    <source>
        <dbReference type="SAM" id="Phobius"/>
    </source>
</evidence>
<keyword evidence="1" id="KW-0472">Membrane</keyword>
<dbReference type="AlphaFoldDB" id="R0JQU3"/>
<dbReference type="EMBL" id="KB743317">
    <property type="protein sequence ID" value="EOA99521.1"/>
    <property type="molecule type" value="Genomic_DNA"/>
</dbReference>
<keyword evidence="3" id="KW-1185">Reference proteome</keyword>